<evidence type="ECO:0000313" key="1">
    <source>
        <dbReference type="EMBL" id="CAG9955303.1"/>
    </source>
</evidence>
<comment type="caution">
    <text evidence="1">The sequence shown here is derived from an EMBL/GenBank/DDBJ whole genome shotgun (WGS) entry which is preliminary data.</text>
</comment>
<dbReference type="EMBL" id="CADEHS020000578">
    <property type="protein sequence ID" value="CAG9955303.1"/>
    <property type="molecule type" value="Genomic_DNA"/>
</dbReference>
<sequence length="59" mass="6715">MAFEDSWHPHVAAVLENFSIYRFINFLWPGAIAFVVLTDNLDQDKQSPSRSCINGKTTD</sequence>
<protein>
    <submittedName>
        <fullName evidence="1">Uncharacterized protein</fullName>
    </submittedName>
</protein>
<dbReference type="Proteomes" id="UP000836387">
    <property type="component" value="Unassembled WGS sequence"/>
</dbReference>
<reference evidence="1" key="2">
    <citation type="submission" date="2021-10" db="EMBL/GenBank/DDBJ databases">
        <authorList>
            <person name="Piombo E."/>
        </authorList>
    </citation>
    <scope>NUCLEOTIDE SEQUENCE</scope>
</reference>
<evidence type="ECO:0000313" key="2">
    <source>
        <dbReference type="Proteomes" id="UP000836387"/>
    </source>
</evidence>
<organism evidence="1 2">
    <name type="scientific">Clonostachys rosea f. rosea IK726</name>
    <dbReference type="NCBI Taxonomy" id="1349383"/>
    <lineage>
        <taxon>Eukaryota</taxon>
        <taxon>Fungi</taxon>
        <taxon>Dikarya</taxon>
        <taxon>Ascomycota</taxon>
        <taxon>Pezizomycotina</taxon>
        <taxon>Sordariomycetes</taxon>
        <taxon>Hypocreomycetidae</taxon>
        <taxon>Hypocreales</taxon>
        <taxon>Bionectriaceae</taxon>
        <taxon>Clonostachys</taxon>
    </lineage>
</organism>
<gene>
    <name evidence="1" type="ORF">CRV2_00011922</name>
</gene>
<name>A0ACA9UQE2_BIOOC</name>
<reference evidence="1" key="1">
    <citation type="submission" date="2020-04" db="EMBL/GenBank/DDBJ databases">
        <authorList>
            <person name="Broberg M."/>
        </authorList>
    </citation>
    <scope>NUCLEOTIDE SEQUENCE</scope>
</reference>
<keyword evidence="2" id="KW-1185">Reference proteome</keyword>
<accession>A0ACA9UQE2</accession>
<proteinExistence type="predicted"/>